<dbReference type="AlphaFoldDB" id="A0A6I4T3X5"/>
<name>A0A6I4T3X5_9SPHN</name>
<keyword evidence="2" id="KW-1185">Reference proteome</keyword>
<evidence type="ECO:0008006" key="3">
    <source>
        <dbReference type="Google" id="ProtNLM"/>
    </source>
</evidence>
<proteinExistence type="predicted"/>
<evidence type="ECO:0000313" key="2">
    <source>
        <dbReference type="Proteomes" id="UP000438476"/>
    </source>
</evidence>
<organism evidence="1 2">
    <name type="scientific">Altericroceibacterium endophyticum</name>
    <dbReference type="NCBI Taxonomy" id="1808508"/>
    <lineage>
        <taxon>Bacteria</taxon>
        <taxon>Pseudomonadati</taxon>
        <taxon>Pseudomonadota</taxon>
        <taxon>Alphaproteobacteria</taxon>
        <taxon>Sphingomonadales</taxon>
        <taxon>Erythrobacteraceae</taxon>
        <taxon>Altericroceibacterium</taxon>
    </lineage>
</organism>
<gene>
    <name evidence="1" type="ORF">GRI91_03680</name>
</gene>
<dbReference type="EMBL" id="WTYT01000001">
    <property type="protein sequence ID" value="MXO64851.1"/>
    <property type="molecule type" value="Genomic_DNA"/>
</dbReference>
<accession>A0A6I4T3X5</accession>
<comment type="caution">
    <text evidence="1">The sequence shown here is derived from an EMBL/GenBank/DDBJ whole genome shotgun (WGS) entry which is preliminary data.</text>
</comment>
<evidence type="ECO:0000313" key="1">
    <source>
        <dbReference type="EMBL" id="MXO64851.1"/>
    </source>
</evidence>
<dbReference type="Proteomes" id="UP000438476">
    <property type="component" value="Unassembled WGS sequence"/>
</dbReference>
<dbReference type="OrthoDB" id="7784140at2"/>
<reference evidence="1 2" key="1">
    <citation type="submission" date="2019-12" db="EMBL/GenBank/DDBJ databases">
        <title>Genomic-based taxomic classification of the family Erythrobacteraceae.</title>
        <authorList>
            <person name="Xu L."/>
        </authorList>
    </citation>
    <scope>NUCLEOTIDE SEQUENCE [LARGE SCALE GENOMIC DNA]</scope>
    <source>
        <strain evidence="1 2">LMG 29518</strain>
    </source>
</reference>
<protein>
    <recommendedName>
        <fullName evidence="3">DUF4815 domain-containing protein</fullName>
    </recommendedName>
</protein>
<sequence>MESKVIYRQDMDADPEDFNKQQEFARRSIDHIVADGITDQRKYAGFAVAATSVTEITVQPGRLYSGGKVFNRADEFTRDFTTSLPVVGRKIVSMLVSGQEIETDIRSREFLINEETNQAEPQQVAMEQRRAANLDTVAGEESADPVAPLPGAGYLEIARIELTPAGIASVTMLTGNRVVGAQDLDTRMLSMEAFKARTGPQVQSLSADIAALTAGQASVVSLDMYGRTLGRLAVLEAKADVPQEAVDSSADFLLDDGGSDLTYAGSHVRIEEGMRFPVTASTTGSLQIFDALNPRAKMVNGMLFPAYTLAERMRVGPVTGEVAVSSYSYATHEMVQKTVSRTRIRYGRARRVSSSIAWLKNGLYDAAALAFRRLDEDWAIPVALWNRAQQLHFFRRYRYCWIDTYEEPYWEEVTTDHSVNGTQVAETFLNANDMWLGAVGLNFTSLAEEGPLTLAICETDRGLPQLDKVVGRTTMARADLTVGEVQIPIGPVFLTGGQRYAIVIMTAADHRIGTVAGSAFPEGTFFYVLDGAYQQGDATRDLAFSLHSCQFSAARAVIDLAPLELAGGIADIDVLAPAVIPGSTQLSYEVQIAGTWYPLEGSEDLPLGAGGSLPPLLPFRAVFTGTPDVMPAMSLNGSQIILSRLDKDLTHISDIRTLPGAGSDRIQVTLRLEDFDETTQDCSCQLLTGAAFGTVEEPVSTLDRTVDGDALERVFTFELDAPVTEFRIKTTGHIASALAPFHVAMRKDWAI</sequence>
<dbReference type="RefSeq" id="WP_160735235.1">
    <property type="nucleotide sequence ID" value="NZ_WTYT01000001.1"/>
</dbReference>